<dbReference type="SUPFAM" id="SSF48452">
    <property type="entry name" value="TPR-like"/>
    <property type="match status" value="1"/>
</dbReference>
<organism evidence="2 3">
    <name type="scientific">Streptomyces desertarenae</name>
    <dbReference type="NCBI Taxonomy" id="2666184"/>
    <lineage>
        <taxon>Bacteria</taxon>
        <taxon>Bacillati</taxon>
        <taxon>Actinomycetota</taxon>
        <taxon>Actinomycetes</taxon>
        <taxon>Kitasatosporales</taxon>
        <taxon>Streptomycetaceae</taxon>
        <taxon>Streptomyces</taxon>
    </lineage>
</organism>
<reference evidence="3" key="1">
    <citation type="journal article" date="2019" name="Int. J. Syst. Evol. Microbiol.">
        <title>The Global Catalogue of Microorganisms (GCM) 10K type strain sequencing project: providing services to taxonomists for standard genome sequencing and annotation.</title>
        <authorList>
            <consortium name="The Broad Institute Genomics Platform"/>
            <consortium name="The Broad Institute Genome Sequencing Center for Infectious Disease"/>
            <person name="Wu L."/>
            <person name="Ma J."/>
        </authorList>
    </citation>
    <scope>NUCLEOTIDE SEQUENCE [LARGE SCALE GENOMIC DNA]</scope>
    <source>
        <strain evidence="3">CGMCC 4.7455</strain>
    </source>
</reference>
<dbReference type="InterPro" id="IPR011990">
    <property type="entry name" value="TPR-like_helical_dom_sf"/>
</dbReference>
<accession>A0ABW4PPU5</accession>
<dbReference type="Pfam" id="PF13174">
    <property type="entry name" value="TPR_6"/>
    <property type="match status" value="1"/>
</dbReference>
<keyword evidence="3" id="KW-1185">Reference proteome</keyword>
<dbReference type="RefSeq" id="WP_380903040.1">
    <property type="nucleotide sequence ID" value="NZ_JBHUFU010000014.1"/>
</dbReference>
<dbReference type="Gene3D" id="1.25.40.10">
    <property type="entry name" value="Tetratricopeptide repeat domain"/>
    <property type="match status" value="1"/>
</dbReference>
<name>A0ABW4PPU5_9ACTN</name>
<protein>
    <submittedName>
        <fullName evidence="2">Tetratricopeptide repeat protein</fullName>
    </submittedName>
</protein>
<evidence type="ECO:0000313" key="3">
    <source>
        <dbReference type="Proteomes" id="UP001597365"/>
    </source>
</evidence>
<dbReference type="EMBL" id="JBHUFU010000014">
    <property type="protein sequence ID" value="MFD1832279.1"/>
    <property type="molecule type" value="Genomic_DNA"/>
</dbReference>
<gene>
    <name evidence="2" type="ORF">ACFSJS_21900</name>
</gene>
<feature type="region of interest" description="Disordered" evidence="1">
    <location>
        <begin position="145"/>
        <end position="166"/>
    </location>
</feature>
<proteinExistence type="predicted"/>
<dbReference type="Proteomes" id="UP001597365">
    <property type="component" value="Unassembled WGS sequence"/>
</dbReference>
<sequence length="475" mass="50165">MTGRRAANESLRALLATAGWTYEALARNVNALGAENGMRLRYDRTSVAHWLAGSVPRPRTRELIAEAFSRRLCRPVTLAELGMGCPAGPGAPGAAGPWGEATAAERGDAVAHLAELCGADADPARRNLVQESVCSAAGFEVPRWEERRGRGPGERTGGGAPGGEEDTANLRAAVEFFRRAGDFGGRHARTALVVYLRDDVVPRLHGGGPGGAPPRLLAEAARLVHVLGRMYVDDVRNGAAQSYHRAALRLAAEAGDRTVYAAVLRAMSEHALEVGHRRAALRLAEAAVRTASADTPAHDRALLLAQLALAQAATGDGEGAAATLAEAERHRVPAPGAALRGTALPSSRASFAHCRGRALAALGDRAAAVAALRSSVEHHPATAHLCRALIHAELARLLLADGRLEEACTAWHRFLDDYPHLRSGRADRALAELRGNLRAHAAHPPARALLCRADAAGRHEGPWRSRAQHVQHGGV</sequence>
<dbReference type="InterPro" id="IPR019734">
    <property type="entry name" value="TPR_rpt"/>
</dbReference>
<comment type="caution">
    <text evidence="2">The sequence shown here is derived from an EMBL/GenBank/DDBJ whole genome shotgun (WGS) entry which is preliminary data.</text>
</comment>
<evidence type="ECO:0000256" key="1">
    <source>
        <dbReference type="SAM" id="MobiDB-lite"/>
    </source>
</evidence>
<evidence type="ECO:0000313" key="2">
    <source>
        <dbReference type="EMBL" id="MFD1832279.1"/>
    </source>
</evidence>